<gene>
    <name evidence="1" type="ORF">M404DRAFT_1008740</name>
</gene>
<organism evidence="1 2">
    <name type="scientific">Pisolithus tinctorius Marx 270</name>
    <dbReference type="NCBI Taxonomy" id="870435"/>
    <lineage>
        <taxon>Eukaryota</taxon>
        <taxon>Fungi</taxon>
        <taxon>Dikarya</taxon>
        <taxon>Basidiomycota</taxon>
        <taxon>Agaricomycotina</taxon>
        <taxon>Agaricomycetes</taxon>
        <taxon>Agaricomycetidae</taxon>
        <taxon>Boletales</taxon>
        <taxon>Sclerodermatineae</taxon>
        <taxon>Pisolithaceae</taxon>
        <taxon>Pisolithus</taxon>
    </lineage>
</organism>
<name>A0A0C3J7W3_PISTI</name>
<dbReference type="Proteomes" id="UP000054217">
    <property type="component" value="Unassembled WGS sequence"/>
</dbReference>
<sequence length="274" mass="30490">MMESDSLSEISAGSGEEDGLLARTPKLSCADWVMTCNLFKGSWQSNAMQDPHIEVMLAALSKRCHTLSRDDARRRYANEKQKVERELKSISQTLSAGLLQHVLRVFSNAYFEHQYSRTLQPSDIEYDRQLDIPSTIKEVEVLQAKLDATVDEDEQRALEEDVTGKILWLCWCGICAEVDQLLPKIVGYIRRESNMKGLGEIAFTGRSTGPGDDQAHLRRIMLDAGTSTSKHHLWLVARAAEQAKWSGATRVTTAMDNQGSTASTSTQPLSTSVV</sequence>
<reference evidence="2" key="2">
    <citation type="submission" date="2015-01" db="EMBL/GenBank/DDBJ databases">
        <title>Evolutionary Origins and Diversification of the Mycorrhizal Mutualists.</title>
        <authorList>
            <consortium name="DOE Joint Genome Institute"/>
            <consortium name="Mycorrhizal Genomics Consortium"/>
            <person name="Kohler A."/>
            <person name="Kuo A."/>
            <person name="Nagy L.G."/>
            <person name="Floudas D."/>
            <person name="Copeland A."/>
            <person name="Barry K.W."/>
            <person name="Cichocki N."/>
            <person name="Veneault-Fourrey C."/>
            <person name="LaButti K."/>
            <person name="Lindquist E.A."/>
            <person name="Lipzen A."/>
            <person name="Lundell T."/>
            <person name="Morin E."/>
            <person name="Murat C."/>
            <person name="Riley R."/>
            <person name="Ohm R."/>
            <person name="Sun H."/>
            <person name="Tunlid A."/>
            <person name="Henrissat B."/>
            <person name="Grigoriev I.V."/>
            <person name="Hibbett D.S."/>
            <person name="Martin F."/>
        </authorList>
    </citation>
    <scope>NUCLEOTIDE SEQUENCE [LARGE SCALE GENOMIC DNA]</scope>
    <source>
        <strain evidence="2">Marx 270</strain>
    </source>
</reference>
<dbReference type="EMBL" id="KN832136">
    <property type="protein sequence ID" value="KIN93766.1"/>
    <property type="molecule type" value="Genomic_DNA"/>
</dbReference>
<reference evidence="1 2" key="1">
    <citation type="submission" date="2014-04" db="EMBL/GenBank/DDBJ databases">
        <authorList>
            <consortium name="DOE Joint Genome Institute"/>
            <person name="Kuo A."/>
            <person name="Kohler A."/>
            <person name="Costa M.D."/>
            <person name="Nagy L.G."/>
            <person name="Floudas D."/>
            <person name="Copeland A."/>
            <person name="Barry K.W."/>
            <person name="Cichocki N."/>
            <person name="Veneault-Fourrey C."/>
            <person name="LaButti K."/>
            <person name="Lindquist E.A."/>
            <person name="Lipzen A."/>
            <person name="Lundell T."/>
            <person name="Morin E."/>
            <person name="Murat C."/>
            <person name="Sun H."/>
            <person name="Tunlid A."/>
            <person name="Henrissat B."/>
            <person name="Grigoriev I.V."/>
            <person name="Hibbett D.S."/>
            <person name="Martin F."/>
            <person name="Nordberg H.P."/>
            <person name="Cantor M.N."/>
            <person name="Hua S.X."/>
        </authorList>
    </citation>
    <scope>NUCLEOTIDE SEQUENCE [LARGE SCALE GENOMIC DNA]</scope>
    <source>
        <strain evidence="1 2">Marx 270</strain>
    </source>
</reference>
<keyword evidence="2" id="KW-1185">Reference proteome</keyword>
<proteinExistence type="predicted"/>
<accession>A0A0C3J7W3</accession>
<dbReference type="OrthoDB" id="2613667at2759"/>
<evidence type="ECO:0000313" key="2">
    <source>
        <dbReference type="Proteomes" id="UP000054217"/>
    </source>
</evidence>
<dbReference type="AlphaFoldDB" id="A0A0C3J7W3"/>
<dbReference type="HOGENOM" id="CLU_059972_1_0_1"/>
<dbReference type="InParanoid" id="A0A0C3J7W3"/>
<evidence type="ECO:0000313" key="1">
    <source>
        <dbReference type="EMBL" id="KIN93766.1"/>
    </source>
</evidence>
<protein>
    <submittedName>
        <fullName evidence="1">Uncharacterized protein</fullName>
    </submittedName>
</protein>